<accession>A0ABT8QUB6</accession>
<dbReference type="RefSeq" id="WP_302049688.1">
    <property type="nucleotide sequence ID" value="NZ_JAMJEV010000019.1"/>
</dbReference>
<evidence type="ECO:0000259" key="1">
    <source>
        <dbReference type="Pfam" id="PF01636"/>
    </source>
</evidence>
<dbReference type="InterPro" id="IPR011009">
    <property type="entry name" value="Kinase-like_dom_sf"/>
</dbReference>
<proteinExistence type="predicted"/>
<dbReference type="Gene3D" id="3.90.1200.10">
    <property type="match status" value="1"/>
</dbReference>
<evidence type="ECO:0000313" key="2">
    <source>
        <dbReference type="EMBL" id="MDO0824953.1"/>
    </source>
</evidence>
<sequence>MLNEQLRQHVEEYVSSQRFKRSMNLQGIVKVKYLAQGEYNLNYLLETSEKNYVFRINTASQMNLSNQINYEYQTLQLLEDSGVTPKPYFLDDSQKDIPYGLLVMEYLPGEPLNYHADLSQAAVTFSRIHSLPFLPAKLDYLVEVEGPFSAIYQEANSLLTYYFDCPKANPKVKKLLEDVLLHAEEKKKEEIYFQKEPWRTVINTEVNSHNFIVNKDLQSCHLIDWEKPIYGEPAQDLSMFLIRTTTLWKRNCVLSREQEEQFLRSYVKEIPLCPHIETLRDRVESFKFFNTLRAVSWCAMAWTEYTKPGRALVNEDTFEKIEMYLEEPFIKSCFPAVFKWRTKFHMAFWKDF</sequence>
<dbReference type="EMBL" id="JAMJEV010000019">
    <property type="protein sequence ID" value="MDO0824953.1"/>
    <property type="molecule type" value="Genomic_DNA"/>
</dbReference>
<evidence type="ECO:0000313" key="3">
    <source>
        <dbReference type="Proteomes" id="UP001176021"/>
    </source>
</evidence>
<dbReference type="Gene3D" id="3.30.200.20">
    <property type="entry name" value="Phosphorylase Kinase, domain 1"/>
    <property type="match status" value="1"/>
</dbReference>
<name>A0ABT8QUB6_9FIRM</name>
<gene>
    <name evidence="2" type="ORF">M8H41_19165</name>
</gene>
<comment type="caution">
    <text evidence="2">The sequence shown here is derived from an EMBL/GenBank/DDBJ whole genome shotgun (WGS) entry which is preliminary data.</text>
</comment>
<dbReference type="SUPFAM" id="SSF56112">
    <property type="entry name" value="Protein kinase-like (PK-like)"/>
    <property type="match status" value="1"/>
</dbReference>
<feature type="domain" description="Aminoglycoside phosphotransferase" evidence="1">
    <location>
        <begin position="31"/>
        <end position="245"/>
    </location>
</feature>
<dbReference type="InterPro" id="IPR051678">
    <property type="entry name" value="AGP_Transferase"/>
</dbReference>
<reference evidence="2" key="1">
    <citation type="submission" date="2022-05" db="EMBL/GenBank/DDBJ databases">
        <title>Expanded diversity of anoxic marine methylotrophy in a Black Sea sulfate reducing microorganism.</title>
        <authorList>
            <person name="Fischer P.Q."/>
            <person name="Stams A.J.M."/>
            <person name="Villanueva L."/>
            <person name="Sousa D.Z."/>
        </authorList>
    </citation>
    <scope>NUCLEOTIDE SEQUENCE</scope>
    <source>
        <strain evidence="2">P130</strain>
    </source>
</reference>
<protein>
    <submittedName>
        <fullName evidence="2">Aminoglycoside phosphotransferase family protein</fullName>
    </submittedName>
</protein>
<dbReference type="InterPro" id="IPR002575">
    <property type="entry name" value="Aminoglycoside_PTrfase"/>
</dbReference>
<organism evidence="2 3">
    <name type="scientific">Desulfosporosinus nitroreducens</name>
    <dbReference type="NCBI Taxonomy" id="2018668"/>
    <lineage>
        <taxon>Bacteria</taxon>
        <taxon>Bacillati</taxon>
        <taxon>Bacillota</taxon>
        <taxon>Clostridia</taxon>
        <taxon>Eubacteriales</taxon>
        <taxon>Desulfitobacteriaceae</taxon>
        <taxon>Desulfosporosinus</taxon>
    </lineage>
</organism>
<dbReference type="Pfam" id="PF01636">
    <property type="entry name" value="APH"/>
    <property type="match status" value="1"/>
</dbReference>
<dbReference type="PANTHER" id="PTHR21310">
    <property type="entry name" value="AMINOGLYCOSIDE PHOSPHOTRANSFERASE-RELATED-RELATED"/>
    <property type="match status" value="1"/>
</dbReference>
<keyword evidence="3" id="KW-1185">Reference proteome</keyword>
<dbReference type="Proteomes" id="UP001176021">
    <property type="component" value="Unassembled WGS sequence"/>
</dbReference>